<protein>
    <submittedName>
        <fullName evidence="2">Nuclear transport factor 2 family protein</fullName>
    </submittedName>
</protein>
<dbReference type="Pfam" id="PF12680">
    <property type="entry name" value="SnoaL_2"/>
    <property type="match status" value="1"/>
</dbReference>
<dbReference type="InterPro" id="IPR032710">
    <property type="entry name" value="NTF2-like_dom_sf"/>
</dbReference>
<dbReference type="InterPro" id="IPR037401">
    <property type="entry name" value="SnoaL-like"/>
</dbReference>
<keyword evidence="3" id="KW-1185">Reference proteome</keyword>
<dbReference type="PANTHER" id="PTHR41252">
    <property type="entry name" value="BLR2505 PROTEIN"/>
    <property type="match status" value="1"/>
</dbReference>
<evidence type="ECO:0000313" key="2">
    <source>
        <dbReference type="EMBL" id="MTI23444.1"/>
    </source>
</evidence>
<reference evidence="2 3" key="1">
    <citation type="submission" date="2019-02" db="EMBL/GenBank/DDBJ databases">
        <authorList>
            <person name="Goldberg S.R."/>
            <person name="Haltli B.A."/>
            <person name="Correa H."/>
            <person name="Russell K.G."/>
        </authorList>
    </citation>
    <scope>NUCLEOTIDE SEQUENCE [LARGE SCALE GENOMIC DNA]</scope>
    <source>
        <strain evidence="2 3">JCM 16186</strain>
    </source>
</reference>
<dbReference type="EMBL" id="SMLW01000176">
    <property type="protein sequence ID" value="MTI23444.1"/>
    <property type="molecule type" value="Genomic_DNA"/>
</dbReference>
<dbReference type="Proteomes" id="UP000798808">
    <property type="component" value="Unassembled WGS sequence"/>
</dbReference>
<feature type="domain" description="SnoaL-like" evidence="1">
    <location>
        <begin position="8"/>
        <end position="114"/>
    </location>
</feature>
<dbReference type="SUPFAM" id="SSF54427">
    <property type="entry name" value="NTF2-like"/>
    <property type="match status" value="1"/>
</dbReference>
<gene>
    <name evidence="2" type="ORF">E1163_00620</name>
</gene>
<name>A0ABW9RHB1_9BACT</name>
<organism evidence="2 3">
    <name type="scientific">Fulvivirga kasyanovii</name>
    <dbReference type="NCBI Taxonomy" id="396812"/>
    <lineage>
        <taxon>Bacteria</taxon>
        <taxon>Pseudomonadati</taxon>
        <taxon>Bacteroidota</taxon>
        <taxon>Cytophagia</taxon>
        <taxon>Cytophagales</taxon>
        <taxon>Fulvivirgaceae</taxon>
        <taxon>Fulvivirga</taxon>
    </lineage>
</organism>
<dbReference type="Gene3D" id="3.10.450.50">
    <property type="match status" value="1"/>
</dbReference>
<accession>A0ABW9RHB1</accession>
<comment type="caution">
    <text evidence="2">The sequence shown here is derived from an EMBL/GenBank/DDBJ whole genome shotgun (WGS) entry which is preliminary data.</text>
</comment>
<evidence type="ECO:0000313" key="3">
    <source>
        <dbReference type="Proteomes" id="UP000798808"/>
    </source>
</evidence>
<sequence length="130" mass="15168">MSTNVTLVKELYQHFANKDNDSVRALFQDNIVWVQMKGFPNGGRFVGPDEVFHNVFQNFRDNWVEWKTVIDEYLEHENSVLVIGRYEGTYSTTGKSVSAEFVHRYQLDSGKIAKFTQYTDTLLIYQAMQN</sequence>
<evidence type="ECO:0000259" key="1">
    <source>
        <dbReference type="Pfam" id="PF12680"/>
    </source>
</evidence>
<dbReference type="PANTHER" id="PTHR41252:SF1">
    <property type="entry name" value="BLR2505 PROTEIN"/>
    <property type="match status" value="1"/>
</dbReference>
<proteinExistence type="predicted"/>